<reference evidence="1 2" key="1">
    <citation type="submission" date="2016-01" db="EMBL/GenBank/DDBJ databases">
        <authorList>
            <person name="Oliw E.H."/>
        </authorList>
    </citation>
    <scope>NUCLEOTIDE SEQUENCE [LARGE SCALE GENOMIC DNA]</scope>
    <source>
        <strain evidence="1 2">MDcuke</strain>
        <plasmid evidence="1 2">unnamed1</plasmid>
    </source>
</reference>
<dbReference type="Proteomes" id="UP000264980">
    <property type="component" value="Plasmid unnamed1"/>
</dbReference>
<dbReference type="PIRSF" id="PIRSF022704">
    <property type="entry name" value="UCP022704"/>
    <property type="match status" value="1"/>
</dbReference>
<dbReference type="InterPro" id="IPR015987">
    <property type="entry name" value="UCP022704"/>
</dbReference>
<dbReference type="Gene3D" id="2.60.120.200">
    <property type="match status" value="1"/>
</dbReference>
<evidence type="ECO:0000313" key="1">
    <source>
        <dbReference type="EMBL" id="AXF78971.1"/>
    </source>
</evidence>
<name>A0A345CZV4_9GAMM</name>
<accession>A0A345CZV4</accession>
<geneLocation type="plasmid" evidence="1 2">
    <name>unnamed1</name>
</geneLocation>
<dbReference type="SUPFAM" id="SSF49899">
    <property type="entry name" value="Concanavalin A-like lectins/glucanases"/>
    <property type="match status" value="1"/>
</dbReference>
<dbReference type="InterPro" id="IPR013320">
    <property type="entry name" value="ConA-like_dom_sf"/>
</dbReference>
<keyword evidence="1" id="KW-0614">Plasmid</keyword>
<dbReference type="InterPro" id="IPR009784">
    <property type="entry name" value="DUF1349"/>
</dbReference>
<dbReference type="PANTHER" id="PTHR35332">
    <property type="entry name" value="REGULATION OF ENOLASE PROTEIN 1"/>
    <property type="match status" value="1"/>
</dbReference>
<organism evidence="1 2">
    <name type="scientific">Erwinia tracheiphila</name>
    <dbReference type="NCBI Taxonomy" id="65700"/>
    <lineage>
        <taxon>Bacteria</taxon>
        <taxon>Pseudomonadati</taxon>
        <taxon>Pseudomonadota</taxon>
        <taxon>Gammaproteobacteria</taxon>
        <taxon>Enterobacterales</taxon>
        <taxon>Erwiniaceae</taxon>
        <taxon>Erwinia</taxon>
    </lineage>
</organism>
<dbReference type="PANTHER" id="PTHR35332:SF2">
    <property type="entry name" value="REGULATION OF ENOLASE PROTEIN 1"/>
    <property type="match status" value="1"/>
</dbReference>
<evidence type="ECO:0000313" key="2">
    <source>
        <dbReference type="Proteomes" id="UP000264980"/>
    </source>
</evidence>
<proteinExistence type="predicted"/>
<protein>
    <submittedName>
        <fullName evidence="1">DUF1349 domain-containing protein</fullName>
    </submittedName>
</protein>
<dbReference type="AlphaFoldDB" id="A0A345CZV4"/>
<dbReference type="RefSeq" id="WP_233480905.1">
    <property type="nucleotide sequence ID" value="NZ_CP013971.1"/>
</dbReference>
<sequence>MHLQKSQWTNEPPAWSLDSGVLQVSTGLNTDFWRETHYGFIRHSGHFFAYEVESDFTFQLCIEAKFNQLYDQAGLMIQQDTEHWCKAGIEYADDRCLMSSVLTNPQSDWATGVFHGNPHRFWMRATLESGVLRLQYSADGQEWPLLRLCPFPGSARLKIGAMCCTPQRAGLQVRFSEFSLTAPQGKALHDLS</sequence>
<gene>
    <name evidence="1" type="ORF">AV903_26275</name>
</gene>
<dbReference type="EMBL" id="CP013971">
    <property type="protein sequence ID" value="AXF78971.1"/>
    <property type="molecule type" value="Genomic_DNA"/>
</dbReference>
<dbReference type="Pfam" id="PF07081">
    <property type="entry name" value="DUF1349"/>
    <property type="match status" value="1"/>
</dbReference>